<dbReference type="PROSITE" id="PS00552">
    <property type="entry name" value="HTH_MERR_1"/>
    <property type="match status" value="1"/>
</dbReference>
<keyword evidence="2" id="KW-0175">Coiled coil</keyword>
<dbReference type="PATRIC" id="fig|1280514.3.peg.1533"/>
<feature type="coiled-coil region" evidence="2">
    <location>
        <begin position="72"/>
        <end position="106"/>
    </location>
</feature>
<dbReference type="Pfam" id="PF13411">
    <property type="entry name" value="MerR_1"/>
    <property type="match status" value="1"/>
</dbReference>
<dbReference type="GO" id="GO:0003677">
    <property type="term" value="F:DNA binding"/>
    <property type="evidence" value="ECO:0007669"/>
    <property type="project" value="UniProtKB-KW"/>
</dbReference>
<feature type="domain" description="HTH merR-type" evidence="3">
    <location>
        <begin position="14"/>
        <end position="82"/>
    </location>
</feature>
<dbReference type="NCBIfam" id="NF047375">
    <property type="entry name" value="HeatShock_HspR"/>
    <property type="match status" value="1"/>
</dbReference>
<evidence type="ECO:0000256" key="2">
    <source>
        <dbReference type="SAM" id="Coils"/>
    </source>
</evidence>
<dbReference type="PANTHER" id="PTHR30204:SF58">
    <property type="entry name" value="HTH-TYPE TRANSCRIPTIONAL REGULATOR YFMP"/>
    <property type="match status" value="1"/>
</dbReference>
<dbReference type="SMART" id="SM00422">
    <property type="entry name" value="HTH_MERR"/>
    <property type="match status" value="1"/>
</dbReference>
<sequence length="136" mass="15933">MAGESYNESFFRAVYVISVAAELAGVHPQTLRIYERRGLLDPKRTSGGSRRYSQRDLERLRRISDLTEAGVNLEGVRRILELEEEVMELKSEIKRIKDSKKEEVDETHRQYRRDLVPINQAVVPFMYYRFPIGNND</sequence>
<dbReference type="Gene3D" id="1.10.1660.10">
    <property type="match status" value="1"/>
</dbReference>
<dbReference type="InterPro" id="IPR047057">
    <property type="entry name" value="MerR_fam"/>
</dbReference>
<accession>A0A0D8HIX1</accession>
<dbReference type="OrthoDB" id="5345718at2"/>
<dbReference type="PRINTS" id="PR00040">
    <property type="entry name" value="HTHMERR"/>
</dbReference>
<name>A0A0D8HIX1_9ACTN</name>
<evidence type="ECO:0000313" key="4">
    <source>
        <dbReference type="EMBL" id="KJF17890.1"/>
    </source>
</evidence>
<dbReference type="InterPro" id="IPR009061">
    <property type="entry name" value="DNA-bd_dom_put_sf"/>
</dbReference>
<dbReference type="SUPFAM" id="SSF46955">
    <property type="entry name" value="Putative DNA-binding domain"/>
    <property type="match status" value="1"/>
</dbReference>
<dbReference type="PANTHER" id="PTHR30204">
    <property type="entry name" value="REDOX-CYCLING DRUG-SENSING TRANSCRIPTIONAL ACTIVATOR SOXR"/>
    <property type="match status" value="1"/>
</dbReference>
<dbReference type="GO" id="GO:0003700">
    <property type="term" value="F:DNA-binding transcription factor activity"/>
    <property type="evidence" value="ECO:0007669"/>
    <property type="project" value="InterPro"/>
</dbReference>
<keyword evidence="5" id="KW-1185">Reference proteome</keyword>
<protein>
    <submittedName>
        <fullName evidence="4">Putative heat shock protein HspR</fullName>
    </submittedName>
</protein>
<keyword evidence="4" id="KW-0346">Stress response</keyword>
<dbReference type="InterPro" id="IPR000551">
    <property type="entry name" value="MerR-type_HTH_dom"/>
</dbReference>
<dbReference type="Proteomes" id="UP000032360">
    <property type="component" value="Unassembled WGS sequence"/>
</dbReference>
<keyword evidence="1" id="KW-0238">DNA-binding</keyword>
<comment type="caution">
    <text evidence="4">The sequence shown here is derived from an EMBL/GenBank/DDBJ whole genome shotgun (WGS) entry which is preliminary data.</text>
</comment>
<proteinExistence type="predicted"/>
<dbReference type="CDD" id="cd04766">
    <property type="entry name" value="HTH_HspR"/>
    <property type="match status" value="1"/>
</dbReference>
<evidence type="ECO:0000259" key="3">
    <source>
        <dbReference type="PROSITE" id="PS50937"/>
    </source>
</evidence>
<dbReference type="PROSITE" id="PS50937">
    <property type="entry name" value="HTH_MERR_2"/>
    <property type="match status" value="1"/>
</dbReference>
<dbReference type="STRING" id="1280514.AXFE_11720"/>
<dbReference type="RefSeq" id="WP_052604939.1">
    <property type="nucleotide sequence ID" value="NZ_JXYS01000027.1"/>
</dbReference>
<evidence type="ECO:0000256" key="1">
    <source>
        <dbReference type="ARBA" id="ARBA00023125"/>
    </source>
</evidence>
<organism evidence="4 5">
    <name type="scientific">Acidithrix ferrooxidans</name>
    <dbReference type="NCBI Taxonomy" id="1280514"/>
    <lineage>
        <taxon>Bacteria</taxon>
        <taxon>Bacillati</taxon>
        <taxon>Actinomycetota</taxon>
        <taxon>Acidimicrobiia</taxon>
        <taxon>Acidimicrobiales</taxon>
        <taxon>Acidimicrobiaceae</taxon>
        <taxon>Acidithrix</taxon>
    </lineage>
</organism>
<gene>
    <name evidence="4" type="primary">hspR</name>
    <name evidence="4" type="ORF">AXFE_11720</name>
</gene>
<evidence type="ECO:0000313" key="5">
    <source>
        <dbReference type="Proteomes" id="UP000032360"/>
    </source>
</evidence>
<dbReference type="AlphaFoldDB" id="A0A0D8HIX1"/>
<dbReference type="EMBL" id="JXYS01000027">
    <property type="protein sequence ID" value="KJF17890.1"/>
    <property type="molecule type" value="Genomic_DNA"/>
</dbReference>
<reference evidence="4 5" key="1">
    <citation type="submission" date="2015-01" db="EMBL/GenBank/DDBJ databases">
        <title>Draft genome of the acidophilic iron oxidizer Acidithrix ferrooxidans strain Py-F3.</title>
        <authorList>
            <person name="Poehlein A."/>
            <person name="Eisen S."/>
            <person name="Schloemann M."/>
            <person name="Johnson B.D."/>
            <person name="Daniel R."/>
            <person name="Muehling M."/>
        </authorList>
    </citation>
    <scope>NUCLEOTIDE SEQUENCE [LARGE SCALE GENOMIC DNA]</scope>
    <source>
        <strain evidence="4 5">Py-F3</strain>
    </source>
</reference>